<evidence type="ECO:0000313" key="2">
    <source>
        <dbReference type="Proteomes" id="UP000498980"/>
    </source>
</evidence>
<gene>
    <name evidence="1" type="ORF">Sfulv_37690</name>
</gene>
<evidence type="ECO:0008006" key="3">
    <source>
        <dbReference type="Google" id="ProtNLM"/>
    </source>
</evidence>
<dbReference type="AlphaFoldDB" id="A0A7J0C9B8"/>
<dbReference type="EMBL" id="BLWC01000001">
    <property type="protein sequence ID" value="GFM98958.1"/>
    <property type="molecule type" value="Genomic_DNA"/>
</dbReference>
<dbReference type="Proteomes" id="UP000498980">
    <property type="component" value="Unassembled WGS sequence"/>
</dbReference>
<reference evidence="1 2" key="1">
    <citation type="submission" date="2020-05" db="EMBL/GenBank/DDBJ databases">
        <title>Whole genome shotgun sequence of Streptomyces fulvorobeus NBRC 15897.</title>
        <authorList>
            <person name="Komaki H."/>
            <person name="Tamura T."/>
        </authorList>
    </citation>
    <scope>NUCLEOTIDE SEQUENCE [LARGE SCALE GENOMIC DNA]</scope>
    <source>
        <strain evidence="1 2">NBRC 15897</strain>
    </source>
</reference>
<protein>
    <recommendedName>
        <fullName evidence="3">XRE family transcriptional regulator</fullName>
    </recommendedName>
</protein>
<proteinExistence type="predicted"/>
<evidence type="ECO:0000313" key="1">
    <source>
        <dbReference type="EMBL" id="GFM98958.1"/>
    </source>
</evidence>
<keyword evidence="2" id="KW-1185">Reference proteome</keyword>
<dbReference type="InterPro" id="IPR011990">
    <property type="entry name" value="TPR-like_helical_dom_sf"/>
</dbReference>
<sequence length="470" mass="52277">MWARFANRVATVPYRHQSWGVCMTTEAVRHPLTYVRQQRGWSMEKLAYHLNLAAQRRGLRIAADRSRIYRWEHRRVGAPSDLYQELLADVLGIDSARWRTMTWPWWLPAYDRPFPFSPAGVRAAHTELLVDLDQPDRRTFLVLAAGSLVGMATEWSRVEPERLAGALAGRRVDESLLTWLESSVERLPGLANTSPQECADLLGAAMRVTISLLDSARYDEPTGHRLRTVLAHAAQSAAWLQFDQGHHASAQHHWRTALHSAHSADDRDLGAGVLSDLAYSATWLGHPSEAVEILSLARTRTRYATARSLLDVRRARALAVLQDDVGTARALNDAEHQLERGRAQPAPPWVSWMSSADLAVDAGRCWLDLGDPRRATAALEEGLGLLVPERGRTRAIMLTYRAHAALANHDVDAAVADTRTALDTALGTGASRCLDLVRSTLRESLEPHKGETAVRDLRSYAHQQLTSVRA</sequence>
<comment type="caution">
    <text evidence="1">The sequence shown here is derived from an EMBL/GenBank/DDBJ whole genome shotgun (WGS) entry which is preliminary data.</text>
</comment>
<name>A0A7J0C9B8_9ACTN</name>
<accession>A0A7J0C9B8</accession>
<organism evidence="1 2">
    <name type="scientific">Streptomyces fulvorobeus</name>
    <dbReference type="NCBI Taxonomy" id="284028"/>
    <lineage>
        <taxon>Bacteria</taxon>
        <taxon>Bacillati</taxon>
        <taxon>Actinomycetota</taxon>
        <taxon>Actinomycetes</taxon>
        <taxon>Kitasatosporales</taxon>
        <taxon>Streptomycetaceae</taxon>
        <taxon>Streptomyces</taxon>
    </lineage>
</organism>
<dbReference type="Gene3D" id="1.25.40.10">
    <property type="entry name" value="Tetratricopeptide repeat domain"/>
    <property type="match status" value="1"/>
</dbReference>